<accession>A0ABD1YMB7</accession>
<evidence type="ECO:0000313" key="3">
    <source>
        <dbReference type="Proteomes" id="UP001605036"/>
    </source>
</evidence>
<comment type="caution">
    <text evidence="2">The sequence shown here is derived from an EMBL/GenBank/DDBJ whole genome shotgun (WGS) entry which is preliminary data.</text>
</comment>
<dbReference type="AlphaFoldDB" id="A0ABD1YMB7"/>
<dbReference type="EMBL" id="JBHFFA010000004">
    <property type="protein sequence ID" value="KAL2630837.1"/>
    <property type="molecule type" value="Genomic_DNA"/>
</dbReference>
<reference evidence="2 3" key="1">
    <citation type="submission" date="2024-09" db="EMBL/GenBank/DDBJ databases">
        <title>Chromosome-scale assembly of Riccia fluitans.</title>
        <authorList>
            <person name="Paukszto L."/>
            <person name="Sawicki J."/>
            <person name="Karawczyk K."/>
            <person name="Piernik-Szablinska J."/>
            <person name="Szczecinska M."/>
            <person name="Mazdziarz M."/>
        </authorList>
    </citation>
    <scope>NUCLEOTIDE SEQUENCE [LARGE SCALE GENOMIC DNA]</scope>
    <source>
        <strain evidence="2">Rf_01</strain>
        <tissue evidence="2">Aerial parts of the thallus</tissue>
    </source>
</reference>
<gene>
    <name evidence="2" type="ORF">R1flu_015523</name>
</gene>
<dbReference type="Proteomes" id="UP001605036">
    <property type="component" value="Unassembled WGS sequence"/>
</dbReference>
<proteinExistence type="predicted"/>
<feature type="region of interest" description="Disordered" evidence="1">
    <location>
        <begin position="1"/>
        <end position="28"/>
    </location>
</feature>
<sequence length="102" mass="11237">MGLNGGTRGGLQLFPTYSHAGDEENKSGGFVDRAVERAVEWAGTYFPLGTRASSDKGILDIVMGSLDSSMPPGEFYPSIAMDASYAGRQRRREPRSNQWRRH</sequence>
<organism evidence="2 3">
    <name type="scientific">Riccia fluitans</name>
    <dbReference type="NCBI Taxonomy" id="41844"/>
    <lineage>
        <taxon>Eukaryota</taxon>
        <taxon>Viridiplantae</taxon>
        <taxon>Streptophyta</taxon>
        <taxon>Embryophyta</taxon>
        <taxon>Marchantiophyta</taxon>
        <taxon>Marchantiopsida</taxon>
        <taxon>Marchantiidae</taxon>
        <taxon>Marchantiales</taxon>
        <taxon>Ricciaceae</taxon>
        <taxon>Riccia</taxon>
    </lineage>
</organism>
<feature type="compositionally biased region" description="Basic residues" evidence="1">
    <location>
        <begin position="88"/>
        <end position="102"/>
    </location>
</feature>
<feature type="region of interest" description="Disordered" evidence="1">
    <location>
        <begin position="83"/>
        <end position="102"/>
    </location>
</feature>
<evidence type="ECO:0000256" key="1">
    <source>
        <dbReference type="SAM" id="MobiDB-lite"/>
    </source>
</evidence>
<evidence type="ECO:0000313" key="2">
    <source>
        <dbReference type="EMBL" id="KAL2630837.1"/>
    </source>
</evidence>
<keyword evidence="3" id="KW-1185">Reference proteome</keyword>
<protein>
    <submittedName>
        <fullName evidence="2">Uncharacterized protein</fullName>
    </submittedName>
</protein>
<name>A0ABD1YMB7_9MARC</name>